<evidence type="ECO:0000256" key="4">
    <source>
        <dbReference type="ARBA" id="ARBA00022801"/>
    </source>
</evidence>
<evidence type="ECO:0000256" key="3">
    <source>
        <dbReference type="ARBA" id="ARBA00022723"/>
    </source>
</evidence>
<name>A0ABY6LMG0_9ARAC</name>
<dbReference type="SUPFAM" id="SSF51556">
    <property type="entry name" value="Metallo-dependent hydrolases"/>
    <property type="match status" value="1"/>
</dbReference>
<comment type="function">
    <text evidence="6">Deoxyribonuclease which catalyzes (in vitro) the decatenation of kinetoplast DNA, which are circular DNA catenated to each other, producing linear DNA molecules. Plays an important role in chromosomal segregation and cell cycle progression during eye development probably via its DNA decatenation activity.</text>
</comment>
<dbReference type="Gene3D" id="3.20.20.140">
    <property type="entry name" value="Metal-dependent hydrolases"/>
    <property type="match status" value="1"/>
</dbReference>
<accession>A0ABY6LMG0</accession>
<dbReference type="EMBL" id="CP092882">
    <property type="protein sequence ID" value="UYV81511.1"/>
    <property type="molecule type" value="Genomic_DNA"/>
</dbReference>
<dbReference type="InterPro" id="IPR050891">
    <property type="entry name" value="TatD-type_Hydrolase"/>
</dbReference>
<dbReference type="Proteomes" id="UP001235939">
    <property type="component" value="Chromosome 20"/>
</dbReference>
<dbReference type="InterPro" id="IPR032466">
    <property type="entry name" value="Metal_Hydrolase"/>
</dbReference>
<evidence type="ECO:0000313" key="8">
    <source>
        <dbReference type="Proteomes" id="UP001235939"/>
    </source>
</evidence>
<proteinExistence type="inferred from homology"/>
<evidence type="ECO:0000256" key="2">
    <source>
        <dbReference type="ARBA" id="ARBA00022722"/>
    </source>
</evidence>
<organism evidence="7 8">
    <name type="scientific">Cordylochernes scorpioides</name>
    <dbReference type="NCBI Taxonomy" id="51811"/>
    <lineage>
        <taxon>Eukaryota</taxon>
        <taxon>Metazoa</taxon>
        <taxon>Ecdysozoa</taxon>
        <taxon>Arthropoda</taxon>
        <taxon>Chelicerata</taxon>
        <taxon>Arachnida</taxon>
        <taxon>Pseudoscorpiones</taxon>
        <taxon>Cheliferoidea</taxon>
        <taxon>Chernetidae</taxon>
        <taxon>Cordylochernes</taxon>
    </lineage>
</organism>
<dbReference type="CDD" id="cd01310">
    <property type="entry name" value="TatD_DNAse"/>
    <property type="match status" value="1"/>
</dbReference>
<gene>
    <name evidence="7" type="ORF">LAZ67_20001391</name>
</gene>
<reference evidence="7 8" key="1">
    <citation type="submission" date="2022-01" db="EMBL/GenBank/DDBJ databases">
        <title>A chromosomal length assembly of Cordylochernes scorpioides.</title>
        <authorList>
            <person name="Zeh D."/>
            <person name="Zeh J."/>
        </authorList>
    </citation>
    <scope>NUCLEOTIDE SEQUENCE [LARGE SCALE GENOMIC DNA]</scope>
    <source>
        <strain evidence="7">IN4F17</strain>
        <tissue evidence="7">Whole Body</tissue>
    </source>
</reference>
<dbReference type="PANTHER" id="PTHR10060">
    <property type="entry name" value="TATD FAMILY DEOXYRIBONUCLEASE"/>
    <property type="match status" value="1"/>
</dbReference>
<dbReference type="InterPro" id="IPR001130">
    <property type="entry name" value="TatD-like"/>
</dbReference>
<dbReference type="Pfam" id="PF01026">
    <property type="entry name" value="TatD_DNase"/>
    <property type="match status" value="1"/>
</dbReference>
<evidence type="ECO:0000256" key="6">
    <source>
        <dbReference type="ARBA" id="ARBA00045223"/>
    </source>
</evidence>
<dbReference type="PIRSF" id="PIRSF005902">
    <property type="entry name" value="DNase_TatD"/>
    <property type="match status" value="1"/>
</dbReference>
<evidence type="ECO:0000256" key="5">
    <source>
        <dbReference type="ARBA" id="ARBA00039767"/>
    </source>
</evidence>
<feature type="non-terminal residue" evidence="7">
    <location>
        <position position="1"/>
    </location>
</feature>
<keyword evidence="3" id="KW-0479">Metal-binding</keyword>
<evidence type="ECO:0000256" key="1">
    <source>
        <dbReference type="ARBA" id="ARBA00009275"/>
    </source>
</evidence>
<evidence type="ECO:0000313" key="7">
    <source>
        <dbReference type="EMBL" id="UYV81511.1"/>
    </source>
</evidence>
<sequence>RAFIASFIMSSKPVALSHLVQKPESSNPAALFVASGVHPHDAKSWTPEVERELRELAFNPEVVAIGQCGLDYHRNFSPPEDQLRAFDRQVALACELGKPLVLHEREAHGPLMEVLARHGSKLPKLVMHGFTGSRDLARRYVAMGCYVGLSGYLWKDKSEDGVRRVLEEGVIPLDHLLLESDAPFLYPNPRASKLPPHLRDAPTARSLAFLNRYCTFQRNEPCSLPVTLEMAAACMRMPADDLALRTTYTALRVYGLSA</sequence>
<keyword evidence="2" id="KW-0540">Nuclease</keyword>
<keyword evidence="8" id="KW-1185">Reference proteome</keyword>
<keyword evidence="4" id="KW-0378">Hydrolase</keyword>
<protein>
    <recommendedName>
        <fullName evidence="5">Deoxyribonuclease TATDN1</fullName>
    </recommendedName>
</protein>
<dbReference type="PANTHER" id="PTHR10060:SF15">
    <property type="entry name" value="DEOXYRIBONUCLEASE TATDN1"/>
    <property type="match status" value="1"/>
</dbReference>
<comment type="similarity">
    <text evidence="1">Belongs to the metallo-dependent hydrolases superfamily. TatD-type hydrolase family.</text>
</comment>